<dbReference type="GO" id="GO:0005576">
    <property type="term" value="C:extracellular region"/>
    <property type="evidence" value="ECO:0007669"/>
    <property type="project" value="UniProtKB-SubCell"/>
</dbReference>
<keyword evidence="4" id="KW-1185">Reference proteome</keyword>
<reference evidence="5" key="1">
    <citation type="submission" date="2025-08" db="UniProtKB">
        <authorList>
            <consortium name="RefSeq"/>
        </authorList>
    </citation>
    <scope>IDENTIFICATION</scope>
    <source>
        <tissue evidence="5">Whole organism</tissue>
    </source>
</reference>
<dbReference type="AlphaFoldDB" id="A0A8B7PDX6"/>
<keyword evidence="2" id="KW-0964">Secreted</keyword>
<organism evidence="4 5">
    <name type="scientific">Hyalella azteca</name>
    <name type="common">Amphipod</name>
    <dbReference type="NCBI Taxonomy" id="294128"/>
    <lineage>
        <taxon>Eukaryota</taxon>
        <taxon>Metazoa</taxon>
        <taxon>Ecdysozoa</taxon>
        <taxon>Arthropoda</taxon>
        <taxon>Crustacea</taxon>
        <taxon>Multicrustacea</taxon>
        <taxon>Malacostraca</taxon>
        <taxon>Eumalacostraca</taxon>
        <taxon>Peracarida</taxon>
        <taxon>Amphipoda</taxon>
        <taxon>Senticaudata</taxon>
        <taxon>Talitrida</taxon>
        <taxon>Talitroidea</taxon>
        <taxon>Hyalellidae</taxon>
        <taxon>Hyalella</taxon>
    </lineage>
</organism>
<protein>
    <submittedName>
        <fullName evidence="5">Uncharacterized protein LOC108679379</fullName>
    </submittedName>
</protein>
<sequence>MSHSIKMSFDQYNNKATTTGYKMQVTFPLAAFAAVLLVTARCINAQASSGPATTNPAFPGSCYFSDYRVALRPGEKRSLPGRCVELSCERRSGRQLFASQIGCGLTGFPPSTNCRVVTNKLLPHPACCPRLVCNRVPVLVPKQMAFTDLLPLHLPSAPPSSLCPTISPLPYAPPSPFTLPFAPNLPLMPSP</sequence>
<evidence type="ECO:0000313" key="4">
    <source>
        <dbReference type="Proteomes" id="UP000694843"/>
    </source>
</evidence>
<dbReference type="GeneID" id="108679379"/>
<accession>A0A8B7PDX6</accession>
<evidence type="ECO:0000256" key="2">
    <source>
        <dbReference type="ARBA" id="ARBA00022525"/>
    </source>
</evidence>
<dbReference type="SMART" id="SM01318">
    <property type="entry name" value="SVWC"/>
    <property type="match status" value="1"/>
</dbReference>
<dbReference type="Proteomes" id="UP000694843">
    <property type="component" value="Unplaced"/>
</dbReference>
<evidence type="ECO:0000259" key="3">
    <source>
        <dbReference type="SMART" id="SM01318"/>
    </source>
</evidence>
<dbReference type="KEGG" id="hazt:108679379"/>
<dbReference type="RefSeq" id="XP_018023486.1">
    <property type="nucleotide sequence ID" value="XM_018167997.1"/>
</dbReference>
<evidence type="ECO:0000256" key="1">
    <source>
        <dbReference type="ARBA" id="ARBA00004613"/>
    </source>
</evidence>
<proteinExistence type="predicted"/>
<comment type="subcellular location">
    <subcellularLocation>
        <location evidence="1">Secreted</location>
    </subcellularLocation>
</comment>
<evidence type="ECO:0000313" key="5">
    <source>
        <dbReference type="RefSeq" id="XP_018023486.1"/>
    </source>
</evidence>
<dbReference type="Pfam" id="PF15430">
    <property type="entry name" value="SVWC"/>
    <property type="match status" value="1"/>
</dbReference>
<gene>
    <name evidence="5" type="primary">LOC108679379</name>
</gene>
<dbReference type="OrthoDB" id="6358171at2759"/>
<dbReference type="InterPro" id="IPR029277">
    <property type="entry name" value="SVWC_dom"/>
</dbReference>
<feature type="domain" description="Single" evidence="3">
    <location>
        <begin position="62"/>
        <end position="133"/>
    </location>
</feature>
<name>A0A8B7PDX6_HYAAZ</name>